<dbReference type="Proteomes" id="UP000887569">
    <property type="component" value="Unplaced"/>
</dbReference>
<evidence type="ECO:0000313" key="3">
    <source>
        <dbReference type="WBParaSite" id="PgR057_g056_t02"/>
    </source>
</evidence>
<dbReference type="GO" id="GO:0003676">
    <property type="term" value="F:nucleic acid binding"/>
    <property type="evidence" value="ECO:0007669"/>
    <property type="project" value="InterPro"/>
</dbReference>
<dbReference type="WBParaSite" id="PgR057_g056_t02">
    <property type="protein sequence ID" value="PgR057_g056_t02"/>
    <property type="gene ID" value="PgR057_g056"/>
</dbReference>
<dbReference type="SUPFAM" id="SSF54928">
    <property type="entry name" value="RNA-binding domain, RBD"/>
    <property type="match status" value="1"/>
</dbReference>
<keyword evidence="2" id="KW-1185">Reference proteome</keyword>
<dbReference type="AlphaFoldDB" id="A0A915BSS2"/>
<feature type="region of interest" description="Disordered" evidence="1">
    <location>
        <begin position="25"/>
        <end position="56"/>
    </location>
</feature>
<evidence type="ECO:0000256" key="1">
    <source>
        <dbReference type="SAM" id="MobiDB-lite"/>
    </source>
</evidence>
<evidence type="ECO:0000313" key="4">
    <source>
        <dbReference type="WBParaSite" id="PgR057_g056_t04"/>
    </source>
</evidence>
<name>A0A915BSS2_PARUN</name>
<sequence>RLVDWLGWQRIRMIRGSRASREGLGDVREVNGQSSSLSSHPMLAPESNWLSSSEQAPGSSQQGRFVGLQRCICGKQLKCLPPLKEHCFVRVHPKQVRISRNARERRRAELVDARRAVFVTISSGNFLPEADVKETFSKLGDVATVRWSRFGLSNGYIITFKSRQHMMDALKVTGSRLEMRQCILSVKWAKPERIEWRICISLGGGKSLKSRLSLQLSDATSGDMRLTPVSASELKKITINHHRTQYLQQQSESPEVLSNVPGIGALALPAPYHLLPNTPYFQTAVIVPPPISCSSPSNRLSLLDSIIHRYLSSMTADDEQCFERIAQMEQQFHFERKLREEHAAAHAIALKILIADVPPQWLPASEIDFPSYIMPVYS</sequence>
<dbReference type="InterPro" id="IPR035979">
    <property type="entry name" value="RBD_domain_sf"/>
</dbReference>
<reference evidence="3 4" key="1">
    <citation type="submission" date="2022-11" db="UniProtKB">
        <authorList>
            <consortium name="WormBaseParasite"/>
        </authorList>
    </citation>
    <scope>IDENTIFICATION</scope>
</reference>
<evidence type="ECO:0000313" key="2">
    <source>
        <dbReference type="Proteomes" id="UP000887569"/>
    </source>
</evidence>
<accession>A0A915BSS2</accession>
<proteinExistence type="predicted"/>
<dbReference type="InterPro" id="IPR012677">
    <property type="entry name" value="Nucleotide-bd_a/b_plait_sf"/>
</dbReference>
<organism evidence="2 4">
    <name type="scientific">Parascaris univalens</name>
    <name type="common">Nematode worm</name>
    <dbReference type="NCBI Taxonomy" id="6257"/>
    <lineage>
        <taxon>Eukaryota</taxon>
        <taxon>Metazoa</taxon>
        <taxon>Ecdysozoa</taxon>
        <taxon>Nematoda</taxon>
        <taxon>Chromadorea</taxon>
        <taxon>Rhabditida</taxon>
        <taxon>Spirurina</taxon>
        <taxon>Ascaridomorpha</taxon>
        <taxon>Ascaridoidea</taxon>
        <taxon>Ascarididae</taxon>
        <taxon>Parascaris</taxon>
    </lineage>
</organism>
<dbReference type="WBParaSite" id="PgR057_g056_t04">
    <property type="protein sequence ID" value="PgR057_g056_t04"/>
    <property type="gene ID" value="PgR057_g056"/>
</dbReference>
<dbReference type="CDD" id="cd00590">
    <property type="entry name" value="RRM_SF"/>
    <property type="match status" value="1"/>
</dbReference>
<protein>
    <submittedName>
        <fullName evidence="3 4">RRM domain-containing protein</fullName>
    </submittedName>
</protein>
<dbReference type="Gene3D" id="3.30.70.330">
    <property type="match status" value="1"/>
</dbReference>